<organism evidence="6 7">
    <name type="scientific">Nepenthes gracilis</name>
    <name type="common">Slender pitcher plant</name>
    <dbReference type="NCBI Taxonomy" id="150966"/>
    <lineage>
        <taxon>Eukaryota</taxon>
        <taxon>Viridiplantae</taxon>
        <taxon>Streptophyta</taxon>
        <taxon>Embryophyta</taxon>
        <taxon>Tracheophyta</taxon>
        <taxon>Spermatophyta</taxon>
        <taxon>Magnoliopsida</taxon>
        <taxon>eudicotyledons</taxon>
        <taxon>Gunneridae</taxon>
        <taxon>Pentapetalae</taxon>
        <taxon>Caryophyllales</taxon>
        <taxon>Nepenthaceae</taxon>
        <taxon>Nepenthes</taxon>
    </lineage>
</organism>
<comment type="caution">
    <text evidence="6">The sequence shown here is derived from an EMBL/GenBank/DDBJ whole genome shotgun (WGS) entry which is preliminary data.</text>
</comment>
<dbReference type="GO" id="GO:0016491">
    <property type="term" value="F:oxidoreductase activity"/>
    <property type="evidence" value="ECO:0007669"/>
    <property type="project" value="UniProtKB-KW"/>
</dbReference>
<dbReference type="InterPro" id="IPR005123">
    <property type="entry name" value="Oxoglu/Fe-dep_dioxygenase_dom"/>
</dbReference>
<proteinExistence type="inferred from homology"/>
<dbReference type="EMBL" id="BSYO01000016">
    <property type="protein sequence ID" value="GMH16515.1"/>
    <property type="molecule type" value="Genomic_DNA"/>
</dbReference>
<evidence type="ECO:0000256" key="4">
    <source>
        <dbReference type="RuleBase" id="RU003682"/>
    </source>
</evidence>
<evidence type="ECO:0000256" key="1">
    <source>
        <dbReference type="ARBA" id="ARBA00008056"/>
    </source>
</evidence>
<keyword evidence="4" id="KW-0560">Oxidoreductase</keyword>
<dbReference type="InterPro" id="IPR027443">
    <property type="entry name" value="IPNS-like_sf"/>
</dbReference>
<protein>
    <recommendedName>
        <fullName evidence="5">Fe2OG dioxygenase domain-containing protein</fullName>
    </recommendedName>
</protein>
<accession>A0AAD3XU73</accession>
<evidence type="ECO:0000313" key="7">
    <source>
        <dbReference type="Proteomes" id="UP001279734"/>
    </source>
</evidence>
<evidence type="ECO:0000313" key="6">
    <source>
        <dbReference type="EMBL" id="GMH16515.1"/>
    </source>
</evidence>
<evidence type="ECO:0000256" key="2">
    <source>
        <dbReference type="ARBA" id="ARBA00022723"/>
    </source>
</evidence>
<dbReference type="InterPro" id="IPR026992">
    <property type="entry name" value="DIOX_N"/>
</dbReference>
<keyword evidence="7" id="KW-1185">Reference proteome</keyword>
<dbReference type="Pfam" id="PF14226">
    <property type="entry name" value="DIOX_N"/>
    <property type="match status" value="1"/>
</dbReference>
<name>A0AAD3XU73_NEPGR</name>
<dbReference type="FunFam" id="2.60.120.330:FF:000018">
    <property type="entry name" value="2-oxoglutarate (2OG) and Fe(II)-dependent oxygenase superfamily protein"/>
    <property type="match status" value="1"/>
</dbReference>
<feature type="domain" description="Fe2OG dioxygenase" evidence="5">
    <location>
        <begin position="211"/>
        <end position="311"/>
    </location>
</feature>
<dbReference type="Pfam" id="PF03171">
    <property type="entry name" value="2OG-FeII_Oxy"/>
    <property type="match status" value="1"/>
</dbReference>
<reference evidence="6" key="1">
    <citation type="submission" date="2023-05" db="EMBL/GenBank/DDBJ databases">
        <title>Nepenthes gracilis genome sequencing.</title>
        <authorList>
            <person name="Fukushima K."/>
        </authorList>
    </citation>
    <scope>NUCLEOTIDE SEQUENCE</scope>
    <source>
        <strain evidence="6">SING2019-196</strain>
    </source>
</reference>
<evidence type="ECO:0000259" key="5">
    <source>
        <dbReference type="PROSITE" id="PS51471"/>
    </source>
</evidence>
<dbReference type="AlphaFoldDB" id="A0AAD3XU73"/>
<dbReference type="SUPFAM" id="SSF51197">
    <property type="entry name" value="Clavaminate synthase-like"/>
    <property type="match status" value="1"/>
</dbReference>
<dbReference type="GO" id="GO:0046872">
    <property type="term" value="F:metal ion binding"/>
    <property type="evidence" value="ECO:0007669"/>
    <property type="project" value="UniProtKB-KW"/>
</dbReference>
<evidence type="ECO:0000256" key="3">
    <source>
        <dbReference type="ARBA" id="ARBA00023004"/>
    </source>
</evidence>
<dbReference type="Gene3D" id="2.60.120.330">
    <property type="entry name" value="B-lactam Antibiotic, Isopenicillin N Synthase, Chain"/>
    <property type="match status" value="1"/>
</dbReference>
<dbReference type="PROSITE" id="PS51471">
    <property type="entry name" value="FE2OG_OXY"/>
    <property type="match status" value="1"/>
</dbReference>
<keyword evidence="2 4" id="KW-0479">Metal-binding</keyword>
<dbReference type="PANTHER" id="PTHR47991">
    <property type="entry name" value="OXOGLUTARATE/IRON-DEPENDENT DIOXYGENASE"/>
    <property type="match status" value="1"/>
</dbReference>
<sequence length="360" mass="40400">MAEPGSPTKEDERPKFNLVQEIASSINDSNQVPERYIHKNGYQQASDSSAPWMDQLLIDLSLLSSSSSPAAAAELQKLRSALTSWGCFQVINHGMTRSFLNDVLQVCKEFFALPLADKQKCSGAADLFSGYGNDAVIAGNQILNWNDRLYLTLYPEDQSKLKYWPQKPKKFREIVREYGMKIKALPELLLKAMARSLDLEENCFLKQHKEQGLTARVNLYPRCGSPDRVLGVKPHSDGSTITILLQDNQVEGLQVLKDDQWFKVPFIPNALFVNAGDLTEVMSNGIFKSTVHRVVTNSSSERVSLAVFYSSNSDNEIGPANELVTADRPCSYKKVTMKNYGKLFIECYPRGQRTLNALKF</sequence>
<comment type="similarity">
    <text evidence="1 4">Belongs to the iron/ascorbate-dependent oxidoreductase family.</text>
</comment>
<keyword evidence="3 4" id="KW-0408">Iron</keyword>
<dbReference type="InterPro" id="IPR050295">
    <property type="entry name" value="Plant_2OG-oxidoreductases"/>
</dbReference>
<dbReference type="Proteomes" id="UP001279734">
    <property type="component" value="Unassembled WGS sequence"/>
</dbReference>
<dbReference type="InterPro" id="IPR044861">
    <property type="entry name" value="IPNS-like_FE2OG_OXY"/>
</dbReference>
<gene>
    <name evidence="6" type="ORF">Nepgr_018356</name>
</gene>